<dbReference type="Proteomes" id="UP000295192">
    <property type="component" value="Unassembled WGS sequence"/>
</dbReference>
<proteinExistence type="predicted"/>
<comment type="caution">
    <text evidence="1">The sequence shown here is derived from an EMBL/GenBank/DDBJ whole genome shotgun (WGS) entry which is preliminary data.</text>
</comment>
<organism evidence="1 2">
    <name type="scientific">Drosophila navojoa</name>
    <name type="common">Fruit fly</name>
    <dbReference type="NCBI Taxonomy" id="7232"/>
    <lineage>
        <taxon>Eukaryota</taxon>
        <taxon>Metazoa</taxon>
        <taxon>Ecdysozoa</taxon>
        <taxon>Arthropoda</taxon>
        <taxon>Hexapoda</taxon>
        <taxon>Insecta</taxon>
        <taxon>Pterygota</taxon>
        <taxon>Neoptera</taxon>
        <taxon>Endopterygota</taxon>
        <taxon>Diptera</taxon>
        <taxon>Brachycera</taxon>
        <taxon>Muscomorpha</taxon>
        <taxon>Ephydroidea</taxon>
        <taxon>Drosophilidae</taxon>
        <taxon>Drosophila</taxon>
    </lineage>
</organism>
<gene>
    <name evidence="1" type="ORF">AWZ03_003088</name>
</gene>
<name>A0A484BNV1_DRONA</name>
<reference evidence="1 2" key="1">
    <citation type="journal article" date="2019" name="J. Hered.">
        <title>An Improved Genome Assembly for Drosophila navojoa, the Basal Species in the mojavensis Cluster.</title>
        <authorList>
            <person name="Vanderlinde T."/>
            <person name="Dupim E.G."/>
            <person name="Nazario-Yepiz N.O."/>
            <person name="Carvalho A.B."/>
        </authorList>
    </citation>
    <scope>NUCLEOTIDE SEQUENCE [LARGE SCALE GENOMIC DNA]</scope>
    <source>
        <strain evidence="1">Navoj_Jal97</strain>
        <tissue evidence="1">Whole organism</tissue>
    </source>
</reference>
<evidence type="ECO:0000313" key="1">
    <source>
        <dbReference type="EMBL" id="TDG50499.1"/>
    </source>
</evidence>
<keyword evidence="2" id="KW-1185">Reference proteome</keyword>
<dbReference type="AlphaFoldDB" id="A0A484BNV1"/>
<protein>
    <submittedName>
        <fullName evidence="1">Uncharacterized protein</fullName>
    </submittedName>
</protein>
<dbReference type="EMBL" id="LSRL02000015">
    <property type="protein sequence ID" value="TDG50499.1"/>
    <property type="molecule type" value="Genomic_DNA"/>
</dbReference>
<sequence>MDMAIDLDICKVRAVTFAHNIARESYRAYNTEIYASRSGSMGQHGALTRSTQPIHPVRGPGGGGGSIHFEVSLSARHMDFKDFLYQETLCRLLHCSLSSARPSIEQLCNISNCLHHAVAHMLV</sequence>
<evidence type="ECO:0000313" key="2">
    <source>
        <dbReference type="Proteomes" id="UP000295192"/>
    </source>
</evidence>
<accession>A0A484BNV1</accession>